<sequence>MAWLLNSMEPQLSQNFLFLKTAKAIWDVITGTYEYLRNCSQVFGLKTKLGKTKQGNLDVTEYFTLINNLRQELDLFYEANWENQKQCKIPEIYRKTKELRFFD</sequence>
<keyword evidence="1" id="KW-0808">Transferase</keyword>
<gene>
    <name evidence="1" type="ORF">F511_31710</name>
</gene>
<dbReference type="EMBL" id="KV017184">
    <property type="protein sequence ID" value="KZV18871.1"/>
    <property type="molecule type" value="Genomic_DNA"/>
</dbReference>
<accession>A0A2Z7AB78</accession>
<evidence type="ECO:0000313" key="1">
    <source>
        <dbReference type="EMBL" id="KZV18871.1"/>
    </source>
</evidence>
<protein>
    <submittedName>
        <fullName evidence="1">Cysteine-rich RLK (Receptor-like protein kinase) 8</fullName>
    </submittedName>
</protein>
<keyword evidence="1" id="KW-0418">Kinase</keyword>
<evidence type="ECO:0000313" key="2">
    <source>
        <dbReference type="Proteomes" id="UP000250235"/>
    </source>
</evidence>
<dbReference type="GO" id="GO:0016301">
    <property type="term" value="F:kinase activity"/>
    <property type="evidence" value="ECO:0007669"/>
    <property type="project" value="UniProtKB-KW"/>
</dbReference>
<organism evidence="1 2">
    <name type="scientific">Dorcoceras hygrometricum</name>
    <dbReference type="NCBI Taxonomy" id="472368"/>
    <lineage>
        <taxon>Eukaryota</taxon>
        <taxon>Viridiplantae</taxon>
        <taxon>Streptophyta</taxon>
        <taxon>Embryophyta</taxon>
        <taxon>Tracheophyta</taxon>
        <taxon>Spermatophyta</taxon>
        <taxon>Magnoliopsida</taxon>
        <taxon>eudicotyledons</taxon>
        <taxon>Gunneridae</taxon>
        <taxon>Pentapetalae</taxon>
        <taxon>asterids</taxon>
        <taxon>lamiids</taxon>
        <taxon>Lamiales</taxon>
        <taxon>Gesneriaceae</taxon>
        <taxon>Didymocarpoideae</taxon>
        <taxon>Trichosporeae</taxon>
        <taxon>Loxocarpinae</taxon>
        <taxon>Dorcoceras</taxon>
    </lineage>
</organism>
<keyword evidence="2" id="KW-1185">Reference proteome</keyword>
<dbReference type="Proteomes" id="UP000250235">
    <property type="component" value="Unassembled WGS sequence"/>
</dbReference>
<keyword evidence="1" id="KW-0675">Receptor</keyword>
<dbReference type="PANTHER" id="PTHR37610:SF75">
    <property type="entry name" value="RETROTRANSPOSON COPIA-LIKE N-TERMINAL DOMAIN-CONTAINING PROTEIN"/>
    <property type="match status" value="1"/>
</dbReference>
<reference evidence="1 2" key="1">
    <citation type="journal article" date="2015" name="Proc. Natl. Acad. Sci. U.S.A.">
        <title>The resurrection genome of Boea hygrometrica: A blueprint for survival of dehydration.</title>
        <authorList>
            <person name="Xiao L."/>
            <person name="Yang G."/>
            <person name="Zhang L."/>
            <person name="Yang X."/>
            <person name="Zhao S."/>
            <person name="Ji Z."/>
            <person name="Zhou Q."/>
            <person name="Hu M."/>
            <person name="Wang Y."/>
            <person name="Chen M."/>
            <person name="Xu Y."/>
            <person name="Jin H."/>
            <person name="Xiao X."/>
            <person name="Hu G."/>
            <person name="Bao F."/>
            <person name="Hu Y."/>
            <person name="Wan P."/>
            <person name="Li L."/>
            <person name="Deng X."/>
            <person name="Kuang T."/>
            <person name="Xiang C."/>
            <person name="Zhu J.K."/>
            <person name="Oliver M.J."/>
            <person name="He Y."/>
        </authorList>
    </citation>
    <scope>NUCLEOTIDE SEQUENCE [LARGE SCALE GENOMIC DNA]</scope>
    <source>
        <strain evidence="2">cv. XS01</strain>
    </source>
</reference>
<name>A0A2Z7AB78_9LAMI</name>
<proteinExistence type="predicted"/>
<dbReference type="AlphaFoldDB" id="A0A2Z7AB78"/>
<dbReference type="PANTHER" id="PTHR37610">
    <property type="entry name" value="CCHC-TYPE DOMAIN-CONTAINING PROTEIN"/>
    <property type="match status" value="1"/>
</dbReference>